<proteinExistence type="inferred from homology"/>
<dbReference type="CDD" id="cd06183">
    <property type="entry name" value="cyt_b5_reduct_like"/>
    <property type="match status" value="1"/>
</dbReference>
<evidence type="ECO:0000256" key="15">
    <source>
        <dbReference type="RuleBase" id="RU361226"/>
    </source>
</evidence>
<evidence type="ECO:0000256" key="7">
    <source>
        <dbReference type="ARBA" id="ARBA00023002"/>
    </source>
</evidence>
<dbReference type="Gene3D" id="2.40.30.10">
    <property type="entry name" value="Translation factors"/>
    <property type="match status" value="1"/>
</dbReference>
<comment type="catalytic activity">
    <reaction evidence="13 15">
        <text>2 Fe(III)-[cytochrome b5] + NADH = 2 Fe(II)-[cytochrome b5] + NAD(+) + H(+)</text>
        <dbReference type="Rhea" id="RHEA:46680"/>
        <dbReference type="Rhea" id="RHEA-COMP:10438"/>
        <dbReference type="Rhea" id="RHEA-COMP:10439"/>
        <dbReference type="ChEBI" id="CHEBI:15378"/>
        <dbReference type="ChEBI" id="CHEBI:29033"/>
        <dbReference type="ChEBI" id="CHEBI:29034"/>
        <dbReference type="ChEBI" id="CHEBI:57540"/>
        <dbReference type="ChEBI" id="CHEBI:57945"/>
        <dbReference type="EC" id="1.6.2.2"/>
    </reaction>
</comment>
<keyword evidence="16" id="KW-0812">Transmembrane</keyword>
<gene>
    <name evidence="18" type="primary">LOC118314980</name>
</gene>
<keyword evidence="16" id="KW-0472">Membrane</keyword>
<comment type="similarity">
    <text evidence="2 15">Belongs to the flavoprotein pyridine nucleotide cytochrome reductase family.</text>
</comment>
<dbReference type="Gene3D" id="3.40.50.80">
    <property type="entry name" value="Nucleotide-binding domain of ferredoxin-NADP reductase (FNR) module"/>
    <property type="match status" value="1"/>
</dbReference>
<dbReference type="AlphaFoldDB" id="A0A8D3B213"/>
<evidence type="ECO:0000256" key="13">
    <source>
        <dbReference type="ARBA" id="ARBA00047682"/>
    </source>
</evidence>
<accession>A0A8D3B213</accession>
<evidence type="ECO:0000256" key="14">
    <source>
        <dbReference type="PIRSR" id="PIRSR601834-1"/>
    </source>
</evidence>
<feature type="binding site" evidence="14">
    <location>
        <position position="264"/>
    </location>
    <ligand>
        <name>FAD</name>
        <dbReference type="ChEBI" id="CHEBI:57692"/>
    </ligand>
</feature>
<feature type="binding site" evidence="14">
    <location>
        <position position="188"/>
    </location>
    <ligand>
        <name>FAD</name>
        <dbReference type="ChEBI" id="CHEBI:57692"/>
    </ligand>
</feature>
<organism evidence="18 19">
    <name type="scientific">Scophthalmus maximus</name>
    <name type="common">Turbot</name>
    <name type="synonym">Psetta maxima</name>
    <dbReference type="NCBI Taxonomy" id="52904"/>
    <lineage>
        <taxon>Eukaryota</taxon>
        <taxon>Metazoa</taxon>
        <taxon>Chordata</taxon>
        <taxon>Craniata</taxon>
        <taxon>Vertebrata</taxon>
        <taxon>Euteleostomi</taxon>
        <taxon>Actinopterygii</taxon>
        <taxon>Neopterygii</taxon>
        <taxon>Teleostei</taxon>
        <taxon>Neoteleostei</taxon>
        <taxon>Acanthomorphata</taxon>
        <taxon>Carangaria</taxon>
        <taxon>Pleuronectiformes</taxon>
        <taxon>Pleuronectoidei</taxon>
        <taxon>Scophthalmidae</taxon>
        <taxon>Scophthalmus</taxon>
    </lineage>
</organism>
<keyword evidence="8" id="KW-0756">Sterol biosynthesis</keyword>
<dbReference type="PRINTS" id="PR00371">
    <property type="entry name" value="FPNCR"/>
</dbReference>
<dbReference type="FunFam" id="2.40.30.10:FF:000021">
    <property type="entry name" value="NADH-cytochrome b5 reductase"/>
    <property type="match status" value="1"/>
</dbReference>
<dbReference type="EC" id="1.6.2.2" evidence="15"/>
<keyword evidence="3" id="KW-0444">Lipid biosynthesis</keyword>
<keyword evidence="4 14" id="KW-0285">Flavoprotein</keyword>
<keyword evidence="11" id="KW-1207">Sterol metabolism</keyword>
<evidence type="ECO:0000313" key="19">
    <source>
        <dbReference type="Proteomes" id="UP000694558"/>
    </source>
</evidence>
<evidence type="ECO:0000256" key="9">
    <source>
        <dbReference type="ARBA" id="ARBA00023027"/>
    </source>
</evidence>
<dbReference type="InterPro" id="IPR017927">
    <property type="entry name" value="FAD-bd_FR_type"/>
</dbReference>
<dbReference type="InterPro" id="IPR001834">
    <property type="entry name" value="CBR-like"/>
</dbReference>
<feature type="binding site" evidence="14">
    <location>
        <position position="205"/>
    </location>
    <ligand>
        <name>FAD</name>
        <dbReference type="ChEBI" id="CHEBI:57692"/>
    </ligand>
</feature>
<dbReference type="InterPro" id="IPR001433">
    <property type="entry name" value="OxRdtase_FAD/NAD-bd"/>
</dbReference>
<evidence type="ECO:0000256" key="2">
    <source>
        <dbReference type="ARBA" id="ARBA00006105"/>
    </source>
</evidence>
<dbReference type="GO" id="GO:0071949">
    <property type="term" value="F:FAD binding"/>
    <property type="evidence" value="ECO:0007669"/>
    <property type="project" value="TreeGrafter"/>
</dbReference>
<dbReference type="InterPro" id="IPR017938">
    <property type="entry name" value="Riboflavin_synthase-like_b-brl"/>
</dbReference>
<comment type="cofactor">
    <cofactor evidence="1 14 15">
        <name>FAD</name>
        <dbReference type="ChEBI" id="CHEBI:57692"/>
    </cofactor>
</comment>
<reference evidence="18" key="1">
    <citation type="submission" date="2023-05" db="EMBL/GenBank/DDBJ databases">
        <title>High-quality long-read genome of Scophthalmus maximus.</title>
        <authorList>
            <person name="Lien S."/>
            <person name="Martinez P."/>
        </authorList>
    </citation>
    <scope>NUCLEOTIDE SEQUENCE [LARGE SCALE GENOMIC DNA]</scope>
</reference>
<feature type="transmembrane region" description="Helical" evidence="16">
    <location>
        <begin position="80"/>
        <end position="100"/>
    </location>
</feature>
<feature type="binding site" evidence="14">
    <location>
        <position position="207"/>
    </location>
    <ligand>
        <name>FAD</name>
        <dbReference type="ChEBI" id="CHEBI:57692"/>
    </ligand>
</feature>
<dbReference type="Pfam" id="PF00970">
    <property type="entry name" value="FAD_binding_6"/>
    <property type="match status" value="1"/>
</dbReference>
<evidence type="ECO:0000256" key="16">
    <source>
        <dbReference type="SAM" id="Phobius"/>
    </source>
</evidence>
<keyword evidence="12" id="KW-0753">Steroid metabolism</keyword>
<evidence type="ECO:0000256" key="12">
    <source>
        <dbReference type="ARBA" id="ARBA00023221"/>
    </source>
</evidence>
<dbReference type="Pfam" id="PF00175">
    <property type="entry name" value="NAD_binding_1"/>
    <property type="match status" value="1"/>
</dbReference>
<evidence type="ECO:0000259" key="17">
    <source>
        <dbReference type="PROSITE" id="PS51384"/>
    </source>
</evidence>
<dbReference type="Ensembl" id="ENSSMAT00000027536.2">
    <property type="protein sequence ID" value="ENSSMAP00000027203.2"/>
    <property type="gene ID" value="ENSSMAG00000016603.2"/>
</dbReference>
<evidence type="ECO:0000313" key="18">
    <source>
        <dbReference type="Ensembl" id="ENSSMAP00000027203.2"/>
    </source>
</evidence>
<feature type="domain" description="FAD-binding FR-type" evidence="17">
    <location>
        <begin position="119"/>
        <end position="231"/>
    </location>
</feature>
<dbReference type="PRINTS" id="PR00406">
    <property type="entry name" value="CYTB5RDTASE"/>
</dbReference>
<sequence length="380" mass="42302">MITSVFPLVLWTSCVNLSPGAKPRPLQRPLHSVCVCVCVCVCVRERVYCIIASLCRLLSLFLLRGRDKLYYICKTMDQNLLVPVAAALSVVVVTVLYLVLRGSAGEKKKRQPVTLQDPMVKYSLPLVEKQEISHDTKRFRFGLPSAAHILGLPVGQHVYLSAKVNGSLVVRAYTPVSSDEDQGYVDLVVKVYYKNSHPNFPDGGKLSQHLDNLAIGDGVDFRGPSGLLVYRGHGQFSIRPDKKSEPKVRKFKHVGMIAGGTGITPMLQLVRRITSDPADGTRCSLIFANQTEKDILLREELQEAKKSHPDRLELWFTLDKPPQDWSYSSGFVTCDMMKEHLPAPSADVLIVLCGPPPMIQYACLPNLDKLGHKTENIFSY</sequence>
<dbReference type="PROSITE" id="PS51384">
    <property type="entry name" value="FAD_FR"/>
    <property type="match status" value="1"/>
</dbReference>
<keyword evidence="7 15" id="KW-0560">Oxidoreductase</keyword>
<keyword evidence="5 14" id="KW-0274">FAD</keyword>
<keyword evidence="9 15" id="KW-0520">NAD</keyword>
<feature type="binding site" evidence="14">
    <location>
        <position position="171"/>
    </location>
    <ligand>
        <name>FAD</name>
        <dbReference type="ChEBI" id="CHEBI:57692"/>
    </ligand>
</feature>
<dbReference type="FunFam" id="3.40.50.80:FF:000005">
    <property type="entry name" value="NADH-cytochrome b5 reductase"/>
    <property type="match status" value="1"/>
</dbReference>
<dbReference type="SUPFAM" id="SSF52343">
    <property type="entry name" value="Ferredoxin reductase-like, C-terminal NADP-linked domain"/>
    <property type="match status" value="1"/>
</dbReference>
<evidence type="ECO:0000256" key="4">
    <source>
        <dbReference type="ARBA" id="ARBA00022630"/>
    </source>
</evidence>
<evidence type="ECO:0000256" key="8">
    <source>
        <dbReference type="ARBA" id="ARBA00023011"/>
    </source>
</evidence>
<dbReference type="PANTHER" id="PTHR19370">
    <property type="entry name" value="NADH-CYTOCHROME B5 REDUCTASE"/>
    <property type="match status" value="1"/>
</dbReference>
<dbReference type="SUPFAM" id="SSF63380">
    <property type="entry name" value="Riboflavin synthase domain-like"/>
    <property type="match status" value="1"/>
</dbReference>
<reference evidence="18" key="2">
    <citation type="submission" date="2025-08" db="UniProtKB">
        <authorList>
            <consortium name="Ensembl"/>
        </authorList>
    </citation>
    <scope>IDENTIFICATION</scope>
</reference>
<dbReference type="InterPro" id="IPR001709">
    <property type="entry name" value="Flavoprot_Pyr_Nucl_cyt_Rdtase"/>
</dbReference>
<dbReference type="GO" id="GO:0090524">
    <property type="term" value="F:cytochrome-b5 reductase activity, acting on NADH"/>
    <property type="evidence" value="ECO:0007669"/>
    <property type="project" value="UniProtKB-EC"/>
</dbReference>
<feature type="binding site" evidence="14">
    <location>
        <position position="190"/>
    </location>
    <ligand>
        <name>FAD</name>
        <dbReference type="ChEBI" id="CHEBI:57692"/>
    </ligand>
</feature>
<keyword evidence="10" id="KW-0443">Lipid metabolism</keyword>
<protein>
    <recommendedName>
        <fullName evidence="15">NADH-cytochrome b5 reductase</fullName>
        <ecNumber evidence="15">1.6.2.2</ecNumber>
    </recommendedName>
</protein>
<dbReference type="GO" id="GO:0005739">
    <property type="term" value="C:mitochondrion"/>
    <property type="evidence" value="ECO:0007669"/>
    <property type="project" value="TreeGrafter"/>
</dbReference>
<name>A0A8D3B213_SCOMX</name>
<evidence type="ECO:0000256" key="3">
    <source>
        <dbReference type="ARBA" id="ARBA00022516"/>
    </source>
</evidence>
<dbReference type="InterPro" id="IPR008333">
    <property type="entry name" value="Cbr1-like_FAD-bd_dom"/>
</dbReference>
<feature type="binding site" evidence="14">
    <location>
        <position position="173"/>
    </location>
    <ligand>
        <name>FAD</name>
        <dbReference type="ChEBI" id="CHEBI:57692"/>
    </ligand>
</feature>
<evidence type="ECO:0000256" key="5">
    <source>
        <dbReference type="ARBA" id="ARBA00022827"/>
    </source>
</evidence>
<dbReference type="PANTHER" id="PTHR19370:SF108">
    <property type="entry name" value="NADH-CYTOCHROME B5 REDUCTASE 2"/>
    <property type="match status" value="1"/>
</dbReference>
<dbReference type="GO" id="GO:0016126">
    <property type="term" value="P:sterol biosynthetic process"/>
    <property type="evidence" value="ECO:0007669"/>
    <property type="project" value="UniProtKB-KW"/>
</dbReference>
<evidence type="ECO:0000256" key="6">
    <source>
        <dbReference type="ARBA" id="ARBA00022955"/>
    </source>
</evidence>
<dbReference type="Proteomes" id="UP000694558">
    <property type="component" value="Chromosome 10"/>
</dbReference>
<dbReference type="InterPro" id="IPR039261">
    <property type="entry name" value="FNR_nucleotide-bd"/>
</dbReference>
<evidence type="ECO:0000256" key="10">
    <source>
        <dbReference type="ARBA" id="ARBA00023098"/>
    </source>
</evidence>
<evidence type="ECO:0000256" key="1">
    <source>
        <dbReference type="ARBA" id="ARBA00001974"/>
    </source>
</evidence>
<keyword evidence="6" id="KW-0752">Steroid biosynthesis</keyword>
<evidence type="ECO:0000256" key="11">
    <source>
        <dbReference type="ARBA" id="ARBA00023166"/>
    </source>
</evidence>
<keyword evidence="16" id="KW-1133">Transmembrane helix</keyword>
<dbReference type="GeneTree" id="ENSGT00940000160784"/>